<organism evidence="8 9">
    <name type="scientific">Denitrobacterium detoxificans</name>
    <dbReference type="NCBI Taxonomy" id="79604"/>
    <lineage>
        <taxon>Bacteria</taxon>
        <taxon>Bacillati</taxon>
        <taxon>Actinomycetota</taxon>
        <taxon>Coriobacteriia</taxon>
        <taxon>Eggerthellales</taxon>
        <taxon>Eggerthellaceae</taxon>
        <taxon>Denitrobacterium</taxon>
    </lineage>
</organism>
<dbReference type="GO" id="GO:0009253">
    <property type="term" value="P:peptidoglycan catabolic process"/>
    <property type="evidence" value="ECO:0007669"/>
    <property type="project" value="InterPro"/>
</dbReference>
<evidence type="ECO:0000256" key="6">
    <source>
        <dbReference type="SAM" id="SignalP"/>
    </source>
</evidence>
<feature type="signal peptide" evidence="6">
    <location>
        <begin position="1"/>
        <end position="22"/>
    </location>
</feature>
<comment type="catalytic activity">
    <reaction evidence="1">
        <text>Hydrolyzes the link between N-acetylmuramoyl residues and L-amino acid residues in certain cell-wall glycopeptides.</text>
        <dbReference type="EC" id="3.5.1.28"/>
    </reaction>
</comment>
<dbReference type="PATRIC" id="fig|79604.3.peg.1548"/>
<dbReference type="InterPro" id="IPR051206">
    <property type="entry name" value="NAMLAA_amidase_2"/>
</dbReference>
<evidence type="ECO:0000256" key="5">
    <source>
        <dbReference type="SAM" id="MobiDB-lite"/>
    </source>
</evidence>
<dbReference type="PROSITE" id="PS51257">
    <property type="entry name" value="PROKAR_LIPOPROTEIN"/>
    <property type="match status" value="1"/>
</dbReference>
<dbReference type="OrthoDB" id="66275at2"/>
<keyword evidence="6" id="KW-0732">Signal</keyword>
<dbReference type="GO" id="GO:0008745">
    <property type="term" value="F:N-acetylmuramoyl-L-alanine amidase activity"/>
    <property type="evidence" value="ECO:0007669"/>
    <property type="project" value="UniProtKB-EC"/>
</dbReference>
<protein>
    <recommendedName>
        <fullName evidence="2">N-acetylmuramoyl-L-alanine amidase</fullName>
        <ecNumber evidence="2">3.5.1.28</ecNumber>
    </recommendedName>
</protein>
<evidence type="ECO:0000313" key="8">
    <source>
        <dbReference type="EMBL" id="SEO75202.1"/>
    </source>
</evidence>
<dbReference type="SUPFAM" id="SSF55846">
    <property type="entry name" value="N-acetylmuramoyl-L-alanine amidase-like"/>
    <property type="match status" value="1"/>
</dbReference>
<evidence type="ECO:0000256" key="1">
    <source>
        <dbReference type="ARBA" id="ARBA00001561"/>
    </source>
</evidence>
<dbReference type="CDD" id="cd06583">
    <property type="entry name" value="PGRP"/>
    <property type="match status" value="1"/>
</dbReference>
<dbReference type="InterPro" id="IPR036505">
    <property type="entry name" value="Amidase/PGRP_sf"/>
</dbReference>
<keyword evidence="9" id="KW-1185">Reference proteome</keyword>
<dbReference type="PANTHER" id="PTHR30417">
    <property type="entry name" value="N-ACETYLMURAMOYL-L-ALANINE AMIDASE AMID"/>
    <property type="match status" value="1"/>
</dbReference>
<dbReference type="Gene3D" id="3.40.80.10">
    <property type="entry name" value="Peptidoglycan recognition protein-like"/>
    <property type="match status" value="1"/>
</dbReference>
<name>A0A172RZD2_9ACTN</name>
<dbReference type="STRING" id="79604.AAY81_07680"/>
<feature type="domain" description="N-acetylmuramoyl-L-alanine amidase" evidence="7">
    <location>
        <begin position="92"/>
        <end position="246"/>
    </location>
</feature>
<feature type="region of interest" description="Disordered" evidence="5">
    <location>
        <begin position="46"/>
        <end position="75"/>
    </location>
</feature>
<dbReference type="KEGG" id="ddt:AAY81_07680"/>
<sequence length="263" mass="28331">MKHVLALALSLSLALLMGCSSAQTQEASGNSSDSMEEVVVSDALVDEDAQTKSNENVAPTVAEEPAPQENIASSSEGVKPEITEIYYDDLQHGDKGSEYQRYIVLHDTEGGGTPQGVVSSWENSSNLIAAHFVIGKDGSIVQCVPLDKIAHHAGWGSGNANDRFGISEDGRDDLLGRKSTSHYTDYGMNAWSIGIEMIHVGGEGDYPEAQLAALDSLIAYLDAYYGGSAGEIIDHKMWREGNSDTSEEFATYLANYRDHRTHG</sequence>
<evidence type="ECO:0000313" key="9">
    <source>
        <dbReference type="Proteomes" id="UP000182975"/>
    </source>
</evidence>
<dbReference type="EC" id="3.5.1.28" evidence="2"/>
<keyword evidence="3" id="KW-0378">Hydrolase</keyword>
<dbReference type="Pfam" id="PF01510">
    <property type="entry name" value="Amidase_2"/>
    <property type="match status" value="1"/>
</dbReference>
<evidence type="ECO:0000259" key="7">
    <source>
        <dbReference type="SMART" id="SM00644"/>
    </source>
</evidence>
<dbReference type="GO" id="GO:0009254">
    <property type="term" value="P:peptidoglycan turnover"/>
    <property type="evidence" value="ECO:0007669"/>
    <property type="project" value="TreeGrafter"/>
</dbReference>
<feature type="chain" id="PRO_5010452211" description="N-acetylmuramoyl-L-alanine amidase" evidence="6">
    <location>
        <begin position="23"/>
        <end position="263"/>
    </location>
</feature>
<dbReference type="RefSeq" id="WP_066663504.1">
    <property type="nucleotide sequence ID" value="NZ_CP011402.1"/>
</dbReference>
<evidence type="ECO:0000256" key="4">
    <source>
        <dbReference type="ARBA" id="ARBA00023316"/>
    </source>
</evidence>
<dbReference type="InterPro" id="IPR002502">
    <property type="entry name" value="Amidase_domain"/>
</dbReference>
<accession>A0A172RZD2</accession>
<dbReference type="SMART" id="SM00644">
    <property type="entry name" value="Ami_2"/>
    <property type="match status" value="1"/>
</dbReference>
<gene>
    <name evidence="8" type="ORF">SAMN02910314_01101</name>
</gene>
<dbReference type="Proteomes" id="UP000182975">
    <property type="component" value="Unassembled WGS sequence"/>
</dbReference>
<dbReference type="GO" id="GO:0071555">
    <property type="term" value="P:cell wall organization"/>
    <property type="evidence" value="ECO:0007669"/>
    <property type="project" value="UniProtKB-KW"/>
</dbReference>
<reference evidence="9" key="1">
    <citation type="submission" date="2016-10" db="EMBL/GenBank/DDBJ databases">
        <authorList>
            <person name="Varghese N."/>
        </authorList>
    </citation>
    <scope>NUCLEOTIDE SEQUENCE [LARGE SCALE GENOMIC DNA]</scope>
    <source>
        <strain evidence="9">DSM 21843</strain>
    </source>
</reference>
<evidence type="ECO:0000256" key="3">
    <source>
        <dbReference type="ARBA" id="ARBA00022801"/>
    </source>
</evidence>
<keyword evidence="4" id="KW-0961">Cell wall biogenesis/degradation</keyword>
<dbReference type="PANTHER" id="PTHR30417:SF1">
    <property type="entry name" value="N-ACETYLMURAMOYL-L-ALANINE AMIDASE AMID"/>
    <property type="match status" value="1"/>
</dbReference>
<dbReference type="AlphaFoldDB" id="A0A172RZD2"/>
<proteinExistence type="predicted"/>
<dbReference type="EMBL" id="FOEC01000005">
    <property type="protein sequence ID" value="SEO75202.1"/>
    <property type="molecule type" value="Genomic_DNA"/>
</dbReference>
<evidence type="ECO:0000256" key="2">
    <source>
        <dbReference type="ARBA" id="ARBA00011901"/>
    </source>
</evidence>